<accession>A0A0F9UJR5</accession>
<dbReference type="CDD" id="cd06558">
    <property type="entry name" value="crotonase-like"/>
    <property type="match status" value="1"/>
</dbReference>
<evidence type="ECO:0000256" key="1">
    <source>
        <dbReference type="ARBA" id="ARBA00005254"/>
    </source>
</evidence>
<sequence length="262" mass="27709">MADDSLLLMEIRDSIAWVTFNRPGALNALNVELAGLFLAACKTISKSSTIRAVVLQGNGRAFMAGGDIGMMAATPERVISDLIEPMHEALALLAEIDAPVLASVKGAVAGAGVSMMLAADLTIASETTRINTAYSRIGASGDLGITWTLPRVVGLGRAMDLMLRPRTLDATEALALGMVGSVVSEKDLQKSTVDVATQLAAGPVKAFGHIRRLLRQGMTQSFNRQLVMEAAAFNECLASEEMITALNAFLEKKPRQVHDADG</sequence>
<dbReference type="Pfam" id="PF00378">
    <property type="entry name" value="ECH_1"/>
    <property type="match status" value="1"/>
</dbReference>
<protein>
    <recommendedName>
        <fullName evidence="3">Enoyl-CoA hydratase</fullName>
    </recommendedName>
</protein>
<dbReference type="PANTHER" id="PTHR43802:SF1">
    <property type="entry name" value="IP11341P-RELATED"/>
    <property type="match status" value="1"/>
</dbReference>
<comment type="caution">
    <text evidence="2">The sequence shown here is derived from an EMBL/GenBank/DDBJ whole genome shotgun (WGS) entry which is preliminary data.</text>
</comment>
<dbReference type="InterPro" id="IPR001753">
    <property type="entry name" value="Enoyl-CoA_hydra/iso"/>
</dbReference>
<dbReference type="AlphaFoldDB" id="A0A0F9UJR5"/>
<dbReference type="Gene3D" id="3.90.226.10">
    <property type="entry name" value="2-enoyl-CoA Hydratase, Chain A, domain 1"/>
    <property type="match status" value="1"/>
</dbReference>
<evidence type="ECO:0000313" key="2">
    <source>
        <dbReference type="EMBL" id="KKN91889.1"/>
    </source>
</evidence>
<dbReference type="PANTHER" id="PTHR43802">
    <property type="entry name" value="ENOYL-COA HYDRATASE"/>
    <property type="match status" value="1"/>
</dbReference>
<comment type="similarity">
    <text evidence="1">Belongs to the enoyl-CoA hydratase/isomerase family.</text>
</comment>
<dbReference type="EMBL" id="LAZR01000099">
    <property type="protein sequence ID" value="KKN91889.1"/>
    <property type="molecule type" value="Genomic_DNA"/>
</dbReference>
<proteinExistence type="inferred from homology"/>
<dbReference type="SUPFAM" id="SSF52096">
    <property type="entry name" value="ClpP/crotonase"/>
    <property type="match status" value="1"/>
</dbReference>
<organism evidence="2">
    <name type="scientific">marine sediment metagenome</name>
    <dbReference type="NCBI Taxonomy" id="412755"/>
    <lineage>
        <taxon>unclassified sequences</taxon>
        <taxon>metagenomes</taxon>
        <taxon>ecological metagenomes</taxon>
    </lineage>
</organism>
<dbReference type="InterPro" id="IPR029045">
    <property type="entry name" value="ClpP/crotonase-like_dom_sf"/>
</dbReference>
<evidence type="ECO:0008006" key="3">
    <source>
        <dbReference type="Google" id="ProtNLM"/>
    </source>
</evidence>
<name>A0A0F9UJR5_9ZZZZ</name>
<reference evidence="2" key="1">
    <citation type="journal article" date="2015" name="Nature">
        <title>Complex archaea that bridge the gap between prokaryotes and eukaryotes.</title>
        <authorList>
            <person name="Spang A."/>
            <person name="Saw J.H."/>
            <person name="Jorgensen S.L."/>
            <person name="Zaremba-Niedzwiedzka K."/>
            <person name="Martijn J."/>
            <person name="Lind A.E."/>
            <person name="van Eijk R."/>
            <person name="Schleper C."/>
            <person name="Guy L."/>
            <person name="Ettema T.J."/>
        </authorList>
    </citation>
    <scope>NUCLEOTIDE SEQUENCE</scope>
</reference>
<gene>
    <name evidence="2" type="ORF">LCGC14_0213640</name>
</gene>